<sequence length="134" mass="15990">MCVISDNIKFCTCVDDNVDIEDLNHYWVLHRYNKDKNEEAMGEPILPYHLHPRFDINETLLVNTLNTPEAFDKNLEIKRWDRLEVVLCNNSKDGYDTLYYNFRYTGKIWKAIESDCFDLMNRFDEVNTGEIKEI</sequence>
<evidence type="ECO:0000313" key="2">
    <source>
        <dbReference type="Proteomes" id="UP001302486"/>
    </source>
</evidence>
<name>A0AA97HR89_9FLAO</name>
<accession>A0AA97HR89</accession>
<gene>
    <name evidence="1" type="ORF">RNZ46_14370</name>
</gene>
<protein>
    <submittedName>
        <fullName evidence="1">Uncharacterized protein</fullName>
    </submittedName>
</protein>
<dbReference type="Proteomes" id="UP001302486">
    <property type="component" value="Chromosome"/>
</dbReference>
<evidence type="ECO:0000313" key="1">
    <source>
        <dbReference type="EMBL" id="WOD43173.1"/>
    </source>
</evidence>
<dbReference type="RefSeq" id="WP_316982861.1">
    <property type="nucleotide sequence ID" value="NZ_CP136521.1"/>
</dbReference>
<dbReference type="AlphaFoldDB" id="A0AA97HR89"/>
<dbReference type="KEGG" id="hws:RNZ46_14370"/>
<dbReference type="EMBL" id="CP136521">
    <property type="protein sequence ID" value="WOD43173.1"/>
    <property type="molecule type" value="Genomic_DNA"/>
</dbReference>
<keyword evidence="2" id="KW-1185">Reference proteome</keyword>
<organism evidence="1 2">
    <name type="scientific">Hwangdonia lutea</name>
    <dbReference type="NCBI Taxonomy" id="3075823"/>
    <lineage>
        <taxon>Bacteria</taxon>
        <taxon>Pseudomonadati</taxon>
        <taxon>Bacteroidota</taxon>
        <taxon>Flavobacteriia</taxon>
        <taxon>Flavobacteriales</taxon>
        <taxon>Flavobacteriaceae</taxon>
        <taxon>Hwangdonia</taxon>
    </lineage>
</organism>
<proteinExistence type="predicted"/>
<reference evidence="2" key="1">
    <citation type="submission" date="2024-06" db="EMBL/GenBank/DDBJ databases">
        <title>Hwangdonia haimaensis gen. nov., sp. nov., a member of the family Flavobacteriaceae isolated from the haima cold seep.</title>
        <authorList>
            <person name="Li J."/>
        </authorList>
    </citation>
    <scope>NUCLEOTIDE SEQUENCE [LARGE SCALE GENOMIC DNA]</scope>
    <source>
        <strain evidence="2">SCSIO 19198</strain>
    </source>
</reference>